<organism evidence="8 9">
    <name type="scientific">Pseudodesulfovibrio nedwellii</name>
    <dbReference type="NCBI Taxonomy" id="2973072"/>
    <lineage>
        <taxon>Bacteria</taxon>
        <taxon>Pseudomonadati</taxon>
        <taxon>Thermodesulfobacteriota</taxon>
        <taxon>Desulfovibrionia</taxon>
        <taxon>Desulfovibrionales</taxon>
        <taxon>Desulfovibrionaceae</taxon>
    </lineage>
</organism>
<accession>A0ABM8B073</accession>
<dbReference type="InterPro" id="IPR003740">
    <property type="entry name" value="YitT"/>
</dbReference>
<feature type="transmembrane region" description="Helical" evidence="6">
    <location>
        <begin position="12"/>
        <end position="33"/>
    </location>
</feature>
<name>A0ABM8B073_9BACT</name>
<dbReference type="Proteomes" id="UP001317742">
    <property type="component" value="Chromosome"/>
</dbReference>
<sequence length="287" mass="31911">MFNRLRLLTDSLAWNVLLLVIGSFLYIVGYNGVAIHHDFIPGTLYGFAVVVQKMEPRLSLSWWYLLLNIPLFLVAWKGVSRRFFFLNMFSMGVVSLLTFVVHMDFGIQNEIYAAIASGALMGAGCGIILRSYGGGGGLDVIAVILNQKYGIRFGVFYFMINTLVMGFALSWYSPDKIIASLVMLFISSVVTEYVLSLFNQRKAVRIVTRHSADLVKAITGRGMHHATVFPGTGGYSGEQVDMVFSITDNLRLRGLEQRVFDVDPNAIFVVENTFSVVGGSIAKRKVY</sequence>
<comment type="subcellular location">
    <subcellularLocation>
        <location evidence="1">Cell membrane</location>
        <topology evidence="1">Multi-pass membrane protein</topology>
    </subcellularLocation>
</comment>
<reference evidence="8 9" key="1">
    <citation type="submission" date="2022-08" db="EMBL/GenBank/DDBJ databases">
        <title>Genome Sequence of the sulphate-reducing bacterium, Pseudodesulfovibrio sp. SYK.</title>
        <authorList>
            <person name="Kondo R."/>
            <person name="Kataoka T."/>
        </authorList>
    </citation>
    <scope>NUCLEOTIDE SEQUENCE [LARGE SCALE GENOMIC DNA]</scope>
    <source>
        <strain evidence="8 9">SYK</strain>
    </source>
</reference>
<feature type="transmembrane region" description="Helical" evidence="6">
    <location>
        <begin position="149"/>
        <end position="171"/>
    </location>
</feature>
<dbReference type="Pfam" id="PF10035">
    <property type="entry name" value="DUF2179"/>
    <property type="match status" value="1"/>
</dbReference>
<dbReference type="PANTHER" id="PTHR33545">
    <property type="entry name" value="UPF0750 MEMBRANE PROTEIN YITT-RELATED"/>
    <property type="match status" value="1"/>
</dbReference>
<evidence type="ECO:0000256" key="5">
    <source>
        <dbReference type="ARBA" id="ARBA00023136"/>
    </source>
</evidence>
<dbReference type="InterPro" id="IPR051461">
    <property type="entry name" value="UPF0750_membrane"/>
</dbReference>
<feature type="domain" description="DUF2179" evidence="7">
    <location>
        <begin position="224"/>
        <end position="278"/>
    </location>
</feature>
<dbReference type="InterPro" id="IPR015867">
    <property type="entry name" value="N-reg_PII/ATP_PRibTrfase_C"/>
</dbReference>
<evidence type="ECO:0000256" key="4">
    <source>
        <dbReference type="ARBA" id="ARBA00022989"/>
    </source>
</evidence>
<protein>
    <submittedName>
        <fullName evidence="8">Membrane protein</fullName>
    </submittedName>
</protein>
<dbReference type="PIRSF" id="PIRSF006483">
    <property type="entry name" value="Membrane_protein_YitT"/>
    <property type="match status" value="1"/>
</dbReference>
<feature type="transmembrane region" description="Helical" evidence="6">
    <location>
        <begin position="60"/>
        <end position="76"/>
    </location>
</feature>
<evidence type="ECO:0000259" key="7">
    <source>
        <dbReference type="Pfam" id="PF10035"/>
    </source>
</evidence>
<gene>
    <name evidence="8" type="ORF">SYK_15050</name>
</gene>
<keyword evidence="4 6" id="KW-1133">Transmembrane helix</keyword>
<evidence type="ECO:0000313" key="9">
    <source>
        <dbReference type="Proteomes" id="UP001317742"/>
    </source>
</evidence>
<dbReference type="Gene3D" id="3.30.70.120">
    <property type="match status" value="1"/>
</dbReference>
<evidence type="ECO:0000256" key="3">
    <source>
        <dbReference type="ARBA" id="ARBA00022692"/>
    </source>
</evidence>
<evidence type="ECO:0000256" key="1">
    <source>
        <dbReference type="ARBA" id="ARBA00004651"/>
    </source>
</evidence>
<feature type="transmembrane region" description="Helical" evidence="6">
    <location>
        <begin position="83"/>
        <end position="105"/>
    </location>
</feature>
<proteinExistence type="predicted"/>
<dbReference type="RefSeq" id="WP_281763004.1">
    <property type="nucleotide sequence ID" value="NZ_AP026709.1"/>
</dbReference>
<dbReference type="Pfam" id="PF02588">
    <property type="entry name" value="YitT_membrane"/>
    <property type="match status" value="1"/>
</dbReference>
<dbReference type="EMBL" id="AP026709">
    <property type="protein sequence ID" value="BDQ37145.1"/>
    <property type="molecule type" value="Genomic_DNA"/>
</dbReference>
<dbReference type="InterPro" id="IPR019264">
    <property type="entry name" value="DUF2179"/>
</dbReference>
<dbReference type="PANTHER" id="PTHR33545:SF5">
    <property type="entry name" value="UPF0750 MEMBRANE PROTEIN YITT"/>
    <property type="match status" value="1"/>
</dbReference>
<keyword evidence="3 6" id="KW-0812">Transmembrane</keyword>
<keyword evidence="2" id="KW-1003">Cell membrane</keyword>
<evidence type="ECO:0000256" key="2">
    <source>
        <dbReference type="ARBA" id="ARBA00022475"/>
    </source>
</evidence>
<evidence type="ECO:0000256" key="6">
    <source>
        <dbReference type="SAM" id="Phobius"/>
    </source>
</evidence>
<keyword evidence="5 6" id="KW-0472">Membrane</keyword>
<evidence type="ECO:0000313" key="8">
    <source>
        <dbReference type="EMBL" id="BDQ37145.1"/>
    </source>
</evidence>
<feature type="transmembrane region" description="Helical" evidence="6">
    <location>
        <begin position="177"/>
        <end position="195"/>
    </location>
</feature>
<feature type="transmembrane region" description="Helical" evidence="6">
    <location>
        <begin position="111"/>
        <end position="129"/>
    </location>
</feature>
<dbReference type="CDD" id="cd16380">
    <property type="entry name" value="YitT_C"/>
    <property type="match status" value="1"/>
</dbReference>
<keyword evidence="9" id="KW-1185">Reference proteome</keyword>